<dbReference type="EMBL" id="JBEDNZ010000001">
    <property type="protein sequence ID" value="KAL0851866.1"/>
    <property type="molecule type" value="Genomic_DNA"/>
</dbReference>
<evidence type="ECO:0000313" key="2">
    <source>
        <dbReference type="Proteomes" id="UP001549921"/>
    </source>
</evidence>
<comment type="caution">
    <text evidence="1">The sequence shown here is derived from an EMBL/GenBank/DDBJ whole genome shotgun (WGS) entry which is preliminary data.</text>
</comment>
<dbReference type="Proteomes" id="UP001549921">
    <property type="component" value="Unassembled WGS sequence"/>
</dbReference>
<dbReference type="Gene3D" id="3.30.420.10">
    <property type="entry name" value="Ribonuclease H-like superfamily/Ribonuclease H"/>
    <property type="match status" value="1"/>
</dbReference>
<gene>
    <name evidence="1" type="ORF">ABMA28_000162</name>
</gene>
<proteinExistence type="predicted"/>
<evidence type="ECO:0000313" key="1">
    <source>
        <dbReference type="EMBL" id="KAL0851866.1"/>
    </source>
</evidence>
<sequence>MQIQWHFNSPSWPSAGGLWEAAVKSLKYHLRRVIGEQKLTYEEHSTLLAQLKACLMPLLPLNEDPDDLDYLTPSHFLSSGLTLTIIEI</sequence>
<name>A0ABD0TRA7_LOXSC</name>
<protein>
    <submittedName>
        <fullName evidence="1">Uncharacterized protein</fullName>
    </submittedName>
</protein>
<reference evidence="1 2" key="1">
    <citation type="submission" date="2024-06" db="EMBL/GenBank/DDBJ databases">
        <title>A chromosome-level genome assembly of beet webworm, Loxostege sticticalis.</title>
        <authorList>
            <person name="Zhang Y."/>
        </authorList>
    </citation>
    <scope>NUCLEOTIDE SEQUENCE [LARGE SCALE GENOMIC DNA]</scope>
    <source>
        <strain evidence="1">AQ028</strain>
        <tissue evidence="1">Male pupae</tissue>
    </source>
</reference>
<dbReference type="AlphaFoldDB" id="A0ABD0TRA7"/>
<accession>A0ABD0TRA7</accession>
<organism evidence="1 2">
    <name type="scientific">Loxostege sticticalis</name>
    <name type="common">Beet webworm moth</name>
    <dbReference type="NCBI Taxonomy" id="481309"/>
    <lineage>
        <taxon>Eukaryota</taxon>
        <taxon>Metazoa</taxon>
        <taxon>Ecdysozoa</taxon>
        <taxon>Arthropoda</taxon>
        <taxon>Hexapoda</taxon>
        <taxon>Insecta</taxon>
        <taxon>Pterygota</taxon>
        <taxon>Neoptera</taxon>
        <taxon>Endopterygota</taxon>
        <taxon>Lepidoptera</taxon>
        <taxon>Glossata</taxon>
        <taxon>Ditrysia</taxon>
        <taxon>Pyraloidea</taxon>
        <taxon>Crambidae</taxon>
        <taxon>Pyraustinae</taxon>
        <taxon>Loxostege</taxon>
    </lineage>
</organism>
<dbReference type="InterPro" id="IPR036397">
    <property type="entry name" value="RNaseH_sf"/>
</dbReference>